<dbReference type="InterPro" id="IPR015424">
    <property type="entry name" value="PyrdxlP-dep_Trfase"/>
</dbReference>
<accession>A0A4Y7XG07</accession>
<dbReference type="Pfam" id="PF00155">
    <property type="entry name" value="Aminotran_1_2"/>
    <property type="match status" value="1"/>
</dbReference>
<dbReference type="FunFam" id="3.40.640.10:FF:000033">
    <property type="entry name" value="Aspartate aminotransferase"/>
    <property type="match status" value="1"/>
</dbReference>
<dbReference type="AlphaFoldDB" id="A0A4Y7XG07"/>
<dbReference type="CDD" id="cd00609">
    <property type="entry name" value="AAT_like"/>
    <property type="match status" value="1"/>
</dbReference>
<dbReference type="PANTHER" id="PTHR43807">
    <property type="entry name" value="FI04487P"/>
    <property type="match status" value="1"/>
</dbReference>
<proteinExistence type="inferred from homology"/>
<dbReference type="GO" id="GO:0005737">
    <property type="term" value="C:cytoplasm"/>
    <property type="evidence" value="ECO:0007669"/>
    <property type="project" value="TreeGrafter"/>
</dbReference>
<keyword evidence="5" id="KW-0663">Pyridoxal phosphate</keyword>
<name>A0A4Y7XG07_9GAMM</name>
<dbReference type="Proteomes" id="UP000297834">
    <property type="component" value="Unassembled WGS sequence"/>
</dbReference>
<dbReference type="NCBIfam" id="NF006569">
    <property type="entry name" value="PRK09082.1"/>
    <property type="match status" value="1"/>
</dbReference>
<comment type="caution">
    <text evidence="7">The sequence shown here is derived from an EMBL/GenBank/DDBJ whole genome shotgun (WGS) entry which is preliminary data.</text>
</comment>
<dbReference type="PANTHER" id="PTHR43807:SF20">
    <property type="entry name" value="FI04487P"/>
    <property type="match status" value="1"/>
</dbReference>
<comment type="cofactor">
    <cofactor evidence="1">
        <name>pyridoxal 5'-phosphate</name>
        <dbReference type="ChEBI" id="CHEBI:597326"/>
    </cofactor>
</comment>
<feature type="domain" description="Aminotransferase class I/classII large" evidence="6">
    <location>
        <begin position="30"/>
        <end position="381"/>
    </location>
</feature>
<dbReference type="RefSeq" id="WP_134243169.1">
    <property type="nucleotide sequence ID" value="NZ_SNTY01000006.1"/>
</dbReference>
<dbReference type="SUPFAM" id="SSF53383">
    <property type="entry name" value="PLP-dependent transferases"/>
    <property type="match status" value="1"/>
</dbReference>
<dbReference type="GO" id="GO:0016212">
    <property type="term" value="F:kynurenine-oxoglutarate transaminase activity"/>
    <property type="evidence" value="ECO:0007669"/>
    <property type="project" value="TreeGrafter"/>
</dbReference>
<protein>
    <submittedName>
        <fullName evidence="7">Aminotransferase class I/II-fold pyridoxal phosphate-dependent enzyme</fullName>
    </submittedName>
</protein>
<dbReference type="Gene3D" id="3.90.1150.10">
    <property type="entry name" value="Aspartate Aminotransferase, domain 1"/>
    <property type="match status" value="1"/>
</dbReference>
<gene>
    <name evidence="7" type="ORF">E2B99_01110</name>
</gene>
<evidence type="ECO:0000313" key="7">
    <source>
        <dbReference type="EMBL" id="TEU30616.1"/>
    </source>
</evidence>
<dbReference type="EMBL" id="SNTY01000006">
    <property type="protein sequence ID" value="TEU30616.1"/>
    <property type="molecule type" value="Genomic_DNA"/>
</dbReference>
<dbReference type="GO" id="GO:0030170">
    <property type="term" value="F:pyridoxal phosphate binding"/>
    <property type="evidence" value="ECO:0007669"/>
    <property type="project" value="InterPro"/>
</dbReference>
<evidence type="ECO:0000256" key="1">
    <source>
        <dbReference type="ARBA" id="ARBA00001933"/>
    </source>
</evidence>
<evidence type="ECO:0000256" key="5">
    <source>
        <dbReference type="ARBA" id="ARBA00022898"/>
    </source>
</evidence>
<sequence length="385" mass="42736">MPVQLPNKLPTIGTSIFTQMTQLAQQTGALNLSQGFPDFDSPPELLEALKSFASQGFQQYAPMQGLPALREQVALSIQQRYGWLPDVASEVAITPGATAAIFCVIQAVVQAGDEVIVFDPCYDSYDPATRLAGGVCIHVPLQADFCIDWQRFKDAISAKTRLVIINFPHNPSGAVISAQNLKTLYDIIEPYNILVLSDEVYEYLVFDGQPYASVLGLPELAARSFMIGSFGKTFHVTGWKTGYVVATPELMQAFLKVHQYVNFCGVTPIQHALATFMQQHPEHINQLAGFYQAKRDLFGQLLQPSAFKLLPSRGTYFQLLDYSAIRNDLDDVAMSQWLVHQHAIATIPISVFYEQPIQGQRLIRLCFAKTEATLQQAAQRLCQIA</sequence>
<dbReference type="InterPro" id="IPR004839">
    <property type="entry name" value="Aminotransferase_I/II_large"/>
</dbReference>
<evidence type="ECO:0000313" key="8">
    <source>
        <dbReference type="Proteomes" id="UP000297834"/>
    </source>
</evidence>
<keyword evidence="8" id="KW-1185">Reference proteome</keyword>
<evidence type="ECO:0000259" key="6">
    <source>
        <dbReference type="Pfam" id="PF00155"/>
    </source>
</evidence>
<evidence type="ECO:0000256" key="2">
    <source>
        <dbReference type="ARBA" id="ARBA00007441"/>
    </source>
</evidence>
<keyword evidence="3 7" id="KW-0032">Aminotransferase</keyword>
<keyword evidence="4 7" id="KW-0808">Transferase</keyword>
<dbReference type="OrthoDB" id="9763453at2"/>
<dbReference type="InterPro" id="IPR015422">
    <property type="entry name" value="PyrdxlP-dep_Trfase_small"/>
</dbReference>
<dbReference type="InterPro" id="IPR015421">
    <property type="entry name" value="PyrdxlP-dep_Trfase_major"/>
</dbReference>
<comment type="similarity">
    <text evidence="2">Belongs to the class-I pyridoxal-phosphate-dependent aminotransferase family.</text>
</comment>
<organism evidence="7 8">
    <name type="scientific">Alkanindiges illinoisensis</name>
    <dbReference type="NCBI Taxonomy" id="197183"/>
    <lineage>
        <taxon>Bacteria</taxon>
        <taxon>Pseudomonadati</taxon>
        <taxon>Pseudomonadota</taxon>
        <taxon>Gammaproteobacteria</taxon>
        <taxon>Moraxellales</taxon>
        <taxon>Moraxellaceae</taxon>
        <taxon>Alkanindiges</taxon>
    </lineage>
</organism>
<evidence type="ECO:0000256" key="4">
    <source>
        <dbReference type="ARBA" id="ARBA00022679"/>
    </source>
</evidence>
<dbReference type="STRING" id="1120977.GCA_000619845_01763"/>
<evidence type="ECO:0000256" key="3">
    <source>
        <dbReference type="ARBA" id="ARBA00022576"/>
    </source>
</evidence>
<dbReference type="Gene3D" id="3.40.640.10">
    <property type="entry name" value="Type I PLP-dependent aspartate aminotransferase-like (Major domain)"/>
    <property type="match status" value="1"/>
</dbReference>
<dbReference type="InterPro" id="IPR051326">
    <property type="entry name" value="Kynurenine-oxoglutarate_AT"/>
</dbReference>
<reference evidence="7 8" key="1">
    <citation type="submission" date="2019-03" db="EMBL/GenBank/DDBJ databases">
        <title>Alkanindiges illinoisensis: a potential pathogenic isolated from ascites of a gastric cancer patient with abdominal metastasis.</title>
        <authorList>
            <person name="Hu X."/>
            <person name="Yang B."/>
            <person name="Yan X."/>
            <person name="Lin L."/>
            <person name="Zhao H."/>
            <person name="Zhou F."/>
            <person name="Su B."/>
            <person name="Chen J."/>
            <person name="Rui Y."/>
            <person name="Wang Q."/>
            <person name="Zheng L."/>
        </authorList>
    </citation>
    <scope>NUCLEOTIDE SEQUENCE [LARGE SCALE GENOMIC DNA]</scope>
    <source>
        <strain evidence="7 8">NFYY 23406</strain>
    </source>
</reference>